<gene>
    <name evidence="3" type="ORF">IV203_037215</name>
</gene>
<proteinExistence type="predicted"/>
<dbReference type="OrthoDB" id="3219396at2759"/>
<dbReference type="EMBL" id="JAGRRH010000009">
    <property type="protein sequence ID" value="KAG7364013.1"/>
    <property type="molecule type" value="Genomic_DNA"/>
</dbReference>
<dbReference type="PANTHER" id="PTHR48218:SF3">
    <property type="entry name" value="OS07G0170800 PROTEIN"/>
    <property type="match status" value="1"/>
</dbReference>
<evidence type="ECO:0000259" key="2">
    <source>
        <dbReference type="PROSITE" id="PS50181"/>
    </source>
</evidence>
<organism evidence="3 4">
    <name type="scientific">Nitzschia inconspicua</name>
    <dbReference type="NCBI Taxonomy" id="303405"/>
    <lineage>
        <taxon>Eukaryota</taxon>
        <taxon>Sar</taxon>
        <taxon>Stramenopiles</taxon>
        <taxon>Ochrophyta</taxon>
        <taxon>Bacillariophyta</taxon>
        <taxon>Bacillariophyceae</taxon>
        <taxon>Bacillariophycidae</taxon>
        <taxon>Bacillariales</taxon>
        <taxon>Bacillariaceae</taxon>
        <taxon>Nitzschia</taxon>
    </lineage>
</organism>
<dbReference type="InterPro" id="IPR001810">
    <property type="entry name" value="F-box_dom"/>
</dbReference>
<reference evidence="3" key="2">
    <citation type="submission" date="2021-04" db="EMBL/GenBank/DDBJ databases">
        <authorList>
            <person name="Podell S."/>
        </authorList>
    </citation>
    <scope>NUCLEOTIDE SEQUENCE</scope>
    <source>
        <strain evidence="3">Hildebrandi</strain>
    </source>
</reference>
<feature type="region of interest" description="Disordered" evidence="1">
    <location>
        <begin position="342"/>
        <end position="388"/>
    </location>
</feature>
<dbReference type="AlphaFoldDB" id="A0A9K3LKP4"/>
<dbReference type="Pfam" id="PF12937">
    <property type="entry name" value="F-box-like"/>
    <property type="match status" value="1"/>
</dbReference>
<reference evidence="3" key="1">
    <citation type="journal article" date="2021" name="Sci. Rep.">
        <title>Diploid genomic architecture of Nitzschia inconspicua, an elite biomass production diatom.</title>
        <authorList>
            <person name="Oliver A."/>
            <person name="Podell S."/>
            <person name="Pinowska A."/>
            <person name="Traller J.C."/>
            <person name="Smith S.R."/>
            <person name="McClure R."/>
            <person name="Beliaev A."/>
            <person name="Bohutskyi P."/>
            <person name="Hill E.A."/>
            <person name="Rabines A."/>
            <person name="Zheng H."/>
            <person name="Allen L.Z."/>
            <person name="Kuo A."/>
            <person name="Grigoriev I.V."/>
            <person name="Allen A.E."/>
            <person name="Hazlebeck D."/>
            <person name="Allen E.E."/>
        </authorList>
    </citation>
    <scope>NUCLEOTIDE SEQUENCE</scope>
    <source>
        <strain evidence="3">Hildebrandi</strain>
    </source>
</reference>
<comment type="caution">
    <text evidence="3">The sequence shown here is derived from an EMBL/GenBank/DDBJ whole genome shotgun (WGS) entry which is preliminary data.</text>
</comment>
<evidence type="ECO:0000313" key="4">
    <source>
        <dbReference type="Proteomes" id="UP000693970"/>
    </source>
</evidence>
<feature type="compositionally biased region" description="Low complexity" evidence="1">
    <location>
        <begin position="365"/>
        <end position="378"/>
    </location>
</feature>
<accession>A0A9K3LKP4</accession>
<evidence type="ECO:0000256" key="1">
    <source>
        <dbReference type="SAM" id="MobiDB-lite"/>
    </source>
</evidence>
<dbReference type="PANTHER" id="PTHR48218">
    <property type="entry name" value="F-BOX DOMAIN CONTAINING PROTEIN"/>
    <property type="match status" value="1"/>
</dbReference>
<name>A0A9K3LKP4_9STRA</name>
<dbReference type="Proteomes" id="UP000693970">
    <property type="component" value="Unassembled WGS sequence"/>
</dbReference>
<feature type="domain" description="F-box" evidence="2">
    <location>
        <begin position="28"/>
        <end position="74"/>
    </location>
</feature>
<sequence length="388" mass="44620">MMDSFDTDDDVIADNGTLFAADEPLSPQSQVFALIGILEHNILAYLETVDVLSATAVNRRWKQAGRNDDIWKRIIYRYWKNKKGVSSETNMIFWRSLFGRQAVQTMKQEHVLCMFCHQIVQTKYNILKDEISKSTSGEASPEFLQRFVQVHMLDVISQEGTAAVAGTRENNSSSNDDDGNNNQSDPPRIFFSDLYFGSYASSVMDSKRSVITQQELCTPFGFEMYFKIEEEDADDDVIAETSDQLQRYDDDRSILLYKHSTCYFRHDRDFHLVVRPNAAPTYRPVDLRWRWIRMGSQIQVGPYPPLLVSRTKDWGWKLENMHVVMYSIDGTCCPSLHQHHHPAFQDDDNNEVDDVQQPHDDHDAAWNSDSSSDSSGILDDSDDDNQKV</sequence>
<keyword evidence="4" id="KW-1185">Reference proteome</keyword>
<evidence type="ECO:0000313" key="3">
    <source>
        <dbReference type="EMBL" id="KAG7364013.1"/>
    </source>
</evidence>
<feature type="compositionally biased region" description="Acidic residues" evidence="1">
    <location>
        <begin position="345"/>
        <end position="354"/>
    </location>
</feature>
<protein>
    <submittedName>
        <fullName evidence="3">F-box domain containing protein</fullName>
    </submittedName>
</protein>
<dbReference type="PROSITE" id="PS50181">
    <property type="entry name" value="FBOX"/>
    <property type="match status" value="1"/>
</dbReference>
<feature type="compositionally biased region" description="Acidic residues" evidence="1">
    <location>
        <begin position="379"/>
        <end position="388"/>
    </location>
</feature>